<dbReference type="InterPro" id="IPR036322">
    <property type="entry name" value="WD40_repeat_dom_sf"/>
</dbReference>
<feature type="region of interest" description="Disordered" evidence="7">
    <location>
        <begin position="1"/>
        <end position="51"/>
    </location>
</feature>
<name>A0A433SS22_ELYCH</name>
<dbReference type="InterPro" id="IPR051972">
    <property type="entry name" value="Glutamate-rich_WD_repeat"/>
</dbReference>
<dbReference type="SMART" id="SM00320">
    <property type="entry name" value="WD40"/>
    <property type="match status" value="5"/>
</dbReference>
<dbReference type="Gene3D" id="2.130.10.10">
    <property type="entry name" value="YVTN repeat-like/Quinoprotein amine dehydrogenase"/>
    <property type="match status" value="1"/>
</dbReference>
<evidence type="ECO:0000313" key="10">
    <source>
        <dbReference type="Proteomes" id="UP000271974"/>
    </source>
</evidence>
<dbReference type="EMBL" id="RQTK01001118">
    <property type="protein sequence ID" value="RUS72073.1"/>
    <property type="molecule type" value="Genomic_DNA"/>
</dbReference>
<dbReference type="PROSITE" id="PS50294">
    <property type="entry name" value="WD_REPEATS_REGION"/>
    <property type="match status" value="3"/>
</dbReference>
<reference evidence="9 10" key="1">
    <citation type="submission" date="2019-01" db="EMBL/GenBank/DDBJ databases">
        <title>A draft genome assembly of the solar-powered sea slug Elysia chlorotica.</title>
        <authorList>
            <person name="Cai H."/>
            <person name="Li Q."/>
            <person name="Fang X."/>
            <person name="Li J."/>
            <person name="Curtis N.E."/>
            <person name="Altenburger A."/>
            <person name="Shibata T."/>
            <person name="Feng M."/>
            <person name="Maeda T."/>
            <person name="Schwartz J.A."/>
            <person name="Shigenobu S."/>
            <person name="Lundholm N."/>
            <person name="Nishiyama T."/>
            <person name="Yang H."/>
            <person name="Hasebe M."/>
            <person name="Li S."/>
            <person name="Pierce S.K."/>
            <person name="Wang J."/>
        </authorList>
    </citation>
    <scope>NUCLEOTIDE SEQUENCE [LARGE SCALE GENOMIC DNA]</scope>
    <source>
        <strain evidence="9">EC2010</strain>
        <tissue evidence="9">Whole organism of an adult</tissue>
    </source>
</reference>
<keyword evidence="3" id="KW-0677">Repeat</keyword>
<feature type="repeat" description="WD" evidence="6">
    <location>
        <begin position="278"/>
        <end position="311"/>
    </location>
</feature>
<dbReference type="Pfam" id="PF00400">
    <property type="entry name" value="WD40"/>
    <property type="match status" value="3"/>
</dbReference>
<dbReference type="InterPro" id="IPR022052">
    <property type="entry name" value="Histone-bd_RBBP4-like_N"/>
</dbReference>
<feature type="compositionally biased region" description="Acidic residues" evidence="7">
    <location>
        <begin position="1"/>
        <end position="11"/>
    </location>
</feature>
<gene>
    <name evidence="9" type="ORF">EGW08_020168</name>
</gene>
<dbReference type="InterPro" id="IPR020472">
    <property type="entry name" value="WD40_PAC1"/>
</dbReference>
<evidence type="ECO:0000313" key="9">
    <source>
        <dbReference type="EMBL" id="RUS72073.1"/>
    </source>
</evidence>
<feature type="domain" description="Histone-binding protein RBBP4-like N-terminal" evidence="8">
    <location>
        <begin position="62"/>
        <end position="130"/>
    </location>
</feature>
<proteinExistence type="predicted"/>
<dbReference type="PANTHER" id="PTHR45903">
    <property type="entry name" value="GLUTAMATE-RICH WD REPEAT-CONTAINING PROTEIN 1"/>
    <property type="match status" value="1"/>
</dbReference>
<dbReference type="AlphaFoldDB" id="A0A433SS22"/>
<accession>A0A433SS22</accession>
<evidence type="ECO:0000256" key="6">
    <source>
        <dbReference type="PROSITE-ProRule" id="PRU00221"/>
    </source>
</evidence>
<comment type="subcellular location">
    <subcellularLocation>
        <location evidence="1">Nucleus</location>
    </subcellularLocation>
</comment>
<evidence type="ECO:0000256" key="5">
    <source>
        <dbReference type="ARBA" id="ARBA00040876"/>
    </source>
</evidence>
<evidence type="ECO:0000256" key="7">
    <source>
        <dbReference type="SAM" id="MobiDB-lite"/>
    </source>
</evidence>
<feature type="compositionally biased region" description="Acidic residues" evidence="7">
    <location>
        <begin position="141"/>
        <end position="157"/>
    </location>
</feature>
<evidence type="ECO:0000256" key="4">
    <source>
        <dbReference type="ARBA" id="ARBA00023242"/>
    </source>
</evidence>
<evidence type="ECO:0000256" key="2">
    <source>
        <dbReference type="ARBA" id="ARBA00022574"/>
    </source>
</evidence>
<keyword evidence="4" id="KW-0539">Nucleus</keyword>
<dbReference type="OrthoDB" id="2161379at2759"/>
<dbReference type="InterPro" id="IPR001680">
    <property type="entry name" value="WD40_rpt"/>
</dbReference>
<evidence type="ECO:0000256" key="1">
    <source>
        <dbReference type="ARBA" id="ARBA00004123"/>
    </source>
</evidence>
<evidence type="ECO:0000256" key="3">
    <source>
        <dbReference type="ARBA" id="ARBA00022737"/>
    </source>
</evidence>
<dbReference type="Pfam" id="PF12265">
    <property type="entry name" value="CAF1C_H4-bd"/>
    <property type="match status" value="1"/>
</dbReference>
<dbReference type="PRINTS" id="PR00320">
    <property type="entry name" value="GPROTEINBRPT"/>
</dbReference>
<dbReference type="GO" id="GO:0042254">
    <property type="term" value="P:ribosome biogenesis"/>
    <property type="evidence" value="ECO:0007669"/>
    <property type="project" value="TreeGrafter"/>
</dbReference>
<dbReference type="PANTHER" id="PTHR45903:SF1">
    <property type="entry name" value="GLUTAMATE-RICH WD REPEAT-CONTAINING PROTEIN 1"/>
    <property type="match status" value="1"/>
</dbReference>
<feature type="repeat" description="WD" evidence="6">
    <location>
        <begin position="325"/>
        <end position="359"/>
    </location>
</feature>
<keyword evidence="2 6" id="KW-0853">WD repeat</keyword>
<feature type="repeat" description="WD" evidence="6">
    <location>
        <begin position="370"/>
        <end position="404"/>
    </location>
</feature>
<dbReference type="PROSITE" id="PS00678">
    <property type="entry name" value="WD_REPEATS_1"/>
    <property type="match status" value="1"/>
</dbReference>
<organism evidence="9 10">
    <name type="scientific">Elysia chlorotica</name>
    <name type="common">Eastern emerald elysia</name>
    <name type="synonym">Sea slug</name>
    <dbReference type="NCBI Taxonomy" id="188477"/>
    <lineage>
        <taxon>Eukaryota</taxon>
        <taxon>Metazoa</taxon>
        <taxon>Spiralia</taxon>
        <taxon>Lophotrochozoa</taxon>
        <taxon>Mollusca</taxon>
        <taxon>Gastropoda</taxon>
        <taxon>Heterobranchia</taxon>
        <taxon>Euthyneura</taxon>
        <taxon>Panpulmonata</taxon>
        <taxon>Sacoglossa</taxon>
        <taxon>Placobranchoidea</taxon>
        <taxon>Plakobranchidae</taxon>
        <taxon>Elysia</taxon>
    </lineage>
</organism>
<dbReference type="InterPro" id="IPR019775">
    <property type="entry name" value="WD40_repeat_CS"/>
</dbReference>
<evidence type="ECO:0000259" key="8">
    <source>
        <dbReference type="Pfam" id="PF12265"/>
    </source>
</evidence>
<protein>
    <recommendedName>
        <fullName evidence="5">Glutamate-rich WD repeat-containing protein 1</fullName>
    </recommendedName>
</protein>
<sequence>MHASMEEDEPMDTAGPSGPKKTGKKKKKKTKIPQNVNQNEEDETPSGPPAVYIPGQEDIGEDEELVVDESAYVMLHEATTGDPCLSFEVLRDGLGDNRDKFPLTSYLIGGSQSEMGHLNCIMLMKMFNMHKTQKEEKTKDEEDEDEDDSTDEEEEENAAGGDKQPKLHQTAIKHNGCVNRIKTTTMGDNVISASWSENGTVYLYDVGAHIKLLDSPDTSKFEVSTAPPLFAFDGHQIEGYALAWSRFDPGRLLTGDCNKNIFKWQPTESSWQVDSRPFVGHTASVEDIKWSPKESNVFMTCSVDKSLRVWDARCNPGKACKLVANEAHLRDINVIDWSEFEPLVISGGDDGIIKIWDLRRFVTGTEVARFEHHKAPITSVEWNPMDSSVFVAAGSDDQVSIWDVAVERDDTGADGDDEPDVPPQLLFMHMGQKDIKEVHWHPQIPGLIFSTAQSGFNVFRTISV</sequence>
<keyword evidence="10" id="KW-1185">Reference proteome</keyword>
<dbReference type="PROSITE" id="PS50082">
    <property type="entry name" value="WD_REPEATS_2"/>
    <property type="match status" value="3"/>
</dbReference>
<dbReference type="InterPro" id="IPR015943">
    <property type="entry name" value="WD40/YVTN_repeat-like_dom_sf"/>
</dbReference>
<dbReference type="Proteomes" id="UP000271974">
    <property type="component" value="Unassembled WGS sequence"/>
</dbReference>
<dbReference type="GO" id="GO:0005730">
    <property type="term" value="C:nucleolus"/>
    <property type="evidence" value="ECO:0007669"/>
    <property type="project" value="TreeGrafter"/>
</dbReference>
<comment type="caution">
    <text evidence="9">The sequence shown here is derived from an EMBL/GenBank/DDBJ whole genome shotgun (WGS) entry which is preliminary data.</text>
</comment>
<feature type="compositionally biased region" description="Basic residues" evidence="7">
    <location>
        <begin position="21"/>
        <end position="31"/>
    </location>
</feature>
<feature type="region of interest" description="Disordered" evidence="7">
    <location>
        <begin position="132"/>
        <end position="168"/>
    </location>
</feature>
<dbReference type="SUPFAM" id="SSF50978">
    <property type="entry name" value="WD40 repeat-like"/>
    <property type="match status" value="1"/>
</dbReference>
<dbReference type="STRING" id="188477.A0A433SS22"/>